<name>A0A0G0TBI9_9BACT</name>
<evidence type="ECO:0000313" key="3">
    <source>
        <dbReference type="Proteomes" id="UP000034013"/>
    </source>
</evidence>
<feature type="domain" description="N-acetyltransferase" evidence="1">
    <location>
        <begin position="7"/>
        <end position="145"/>
    </location>
</feature>
<dbReference type="InterPro" id="IPR000182">
    <property type="entry name" value="GNAT_dom"/>
</dbReference>
<protein>
    <recommendedName>
        <fullName evidence="1">N-acetyltransferase domain-containing protein</fullName>
    </recommendedName>
</protein>
<evidence type="ECO:0000259" key="1">
    <source>
        <dbReference type="PROSITE" id="PS51186"/>
    </source>
</evidence>
<dbReference type="Proteomes" id="UP000034013">
    <property type="component" value="Unassembled WGS sequence"/>
</dbReference>
<dbReference type="PROSITE" id="PS51186">
    <property type="entry name" value="GNAT"/>
    <property type="match status" value="1"/>
</dbReference>
<dbReference type="InterPro" id="IPR016181">
    <property type="entry name" value="Acyl_CoA_acyltransferase"/>
</dbReference>
<organism evidence="2 3">
    <name type="scientific">Candidatus Woesebacteria bacterium GW2011_GWA2_40_7</name>
    <dbReference type="NCBI Taxonomy" id="1618562"/>
    <lineage>
        <taxon>Bacteria</taxon>
        <taxon>Candidatus Woeseibacteriota</taxon>
    </lineage>
</organism>
<dbReference type="Gene3D" id="3.40.630.30">
    <property type="match status" value="1"/>
</dbReference>
<proteinExistence type="predicted"/>
<evidence type="ECO:0000313" key="2">
    <source>
        <dbReference type="EMBL" id="KKR72166.1"/>
    </source>
</evidence>
<dbReference type="Pfam" id="PF00583">
    <property type="entry name" value="Acetyltransf_1"/>
    <property type="match status" value="1"/>
</dbReference>
<comment type="caution">
    <text evidence="2">The sequence shown here is derived from an EMBL/GenBank/DDBJ whole genome shotgun (WGS) entry which is preliminary data.</text>
</comment>
<sequence>MTEQISYTIRKARPEDAPQLTKLVRDAILGYPFESVYDPVQVAQAIIDGEYRLVAISEPLGNIIATAVLGISQETPMSEIKRVAVDTSTRKKGIARKLSQDLSIEAQNINSIPWADVRADQIGMQRAALPAGLRPISLEPGKHVVYSHQHAFVDQGPARETMVHMSNLQLDSDLLVQDLSRWQKEWLNLLVNNMEMSFSPSNKDPKVVARHLSSALLTKEAITKRLNVDENETLTVINSDVVLISSQGGQIVIIKPDASGFIETPNNIDRLIRISELAGLQIVTAYCDISDICTSTKLAQAGMQPAMIRPWKKTHSSVGSWQAGWRTTMNGYDYCLHQICLYPEIYVSLHELLNKIKNV</sequence>
<dbReference type="AlphaFoldDB" id="A0A0G0TBI9"/>
<accession>A0A0G0TBI9</accession>
<reference evidence="2 3" key="1">
    <citation type="journal article" date="2015" name="Nature">
        <title>rRNA introns, odd ribosomes, and small enigmatic genomes across a large radiation of phyla.</title>
        <authorList>
            <person name="Brown C.T."/>
            <person name="Hug L.A."/>
            <person name="Thomas B.C."/>
            <person name="Sharon I."/>
            <person name="Castelle C.J."/>
            <person name="Singh A."/>
            <person name="Wilkins M.J."/>
            <person name="Williams K.H."/>
            <person name="Banfield J.F."/>
        </authorList>
    </citation>
    <scope>NUCLEOTIDE SEQUENCE [LARGE SCALE GENOMIC DNA]</scope>
</reference>
<dbReference type="SUPFAM" id="SSF55729">
    <property type="entry name" value="Acyl-CoA N-acyltransferases (Nat)"/>
    <property type="match status" value="1"/>
</dbReference>
<gene>
    <name evidence="2" type="ORF">UU16_C0045G0004</name>
</gene>
<dbReference type="EMBL" id="LBZO01000045">
    <property type="protein sequence ID" value="KKR72166.1"/>
    <property type="molecule type" value="Genomic_DNA"/>
</dbReference>
<dbReference type="GO" id="GO:0016747">
    <property type="term" value="F:acyltransferase activity, transferring groups other than amino-acyl groups"/>
    <property type="evidence" value="ECO:0007669"/>
    <property type="project" value="InterPro"/>
</dbReference>